<protein>
    <recommendedName>
        <fullName evidence="3">DUF748 domain-containing protein</fullName>
    </recommendedName>
</protein>
<dbReference type="RefSeq" id="WP_279298377.1">
    <property type="nucleotide sequence ID" value="NZ_JAOTIF010000016.1"/>
</dbReference>
<keyword evidence="2" id="KW-1185">Reference proteome</keyword>
<evidence type="ECO:0008006" key="3">
    <source>
        <dbReference type="Google" id="ProtNLM"/>
    </source>
</evidence>
<gene>
    <name evidence="1" type="ORF">OCK74_17590</name>
</gene>
<dbReference type="AlphaFoldDB" id="A0A9X2Y0N9"/>
<dbReference type="EMBL" id="JAOTIF010000016">
    <property type="protein sequence ID" value="MCU7550938.1"/>
    <property type="molecule type" value="Genomic_DNA"/>
</dbReference>
<name>A0A9X2Y0N9_9BACT</name>
<comment type="caution">
    <text evidence="1">The sequence shown here is derived from an EMBL/GenBank/DDBJ whole genome shotgun (WGS) entry which is preliminary data.</text>
</comment>
<reference evidence="1" key="2">
    <citation type="submission" date="2023-04" db="EMBL/GenBank/DDBJ databases">
        <title>Paracnuella aquatica gen. nov., sp. nov., a member of the family Chitinophagaceae isolated from a hot spring.</title>
        <authorList>
            <person name="Wang C."/>
        </authorList>
    </citation>
    <scope>NUCLEOTIDE SEQUENCE</scope>
    <source>
        <strain evidence="1">LB-8</strain>
    </source>
</reference>
<evidence type="ECO:0000313" key="1">
    <source>
        <dbReference type="EMBL" id="MCU7550938.1"/>
    </source>
</evidence>
<sequence>MKKLYILLLIIGGFVIAAYLFTRFSLKADIRQAGAIEDVENSAFAAPAKNLDTILDLRPLFKKRLQQLVKDGSKGLYDLTMDSMVVDVLESTVTLMNVKLSPDKNALAALDNSKQAPDDVFAISLRSIKLNGINIDDVMNNKTMTFNSLNIIAPFIEIYHQKRAYNKRKSMDTENLYQRIKQHIQKLAVTKLTVEGGSVISYDVKNKNKKTKFNDVVLRFHDILIDSTTQNSTDRFLFAKRALLTMRNYATRSADNLYRFKIATITIEAPKRLMTLDNVSLSSEYKKQEHKKGVLYQPELYDLSIPRILVHNIDWWSFMNKERCIADKVDISNPRLKVSMDRSLPSKPKESSFLNQLLMKLPMQVYLKRLNVRNLDLTYEEYNPVSKQKGFVYFSNVYINSSHLTNMKQYIRQKRQANVNASGKLMRQMPITASLTFDLVNYKSGNFSADFNVAGFNGSLVNSFAMPLGLFKVEKGRLENTKVHIQGNEYKTTGKILMRYNDLKLSLYEKEKDEQGLDKKGLIGLFANTFIIKNNNPQKNEPPREPIIEFQPSPNPGFSNLVWKTILTGILETIGANPKLASKQ</sequence>
<reference evidence="1" key="1">
    <citation type="submission" date="2022-09" db="EMBL/GenBank/DDBJ databases">
        <authorList>
            <person name="Yuan C."/>
            <person name="Ke Z."/>
        </authorList>
    </citation>
    <scope>NUCLEOTIDE SEQUENCE</scope>
    <source>
        <strain evidence="1">LB-8</strain>
    </source>
</reference>
<dbReference type="Proteomes" id="UP001155483">
    <property type="component" value="Unassembled WGS sequence"/>
</dbReference>
<evidence type="ECO:0000313" key="2">
    <source>
        <dbReference type="Proteomes" id="UP001155483"/>
    </source>
</evidence>
<organism evidence="1 2">
    <name type="scientific">Paraflavisolibacter caeni</name>
    <dbReference type="NCBI Taxonomy" id="2982496"/>
    <lineage>
        <taxon>Bacteria</taxon>
        <taxon>Pseudomonadati</taxon>
        <taxon>Bacteroidota</taxon>
        <taxon>Chitinophagia</taxon>
        <taxon>Chitinophagales</taxon>
        <taxon>Chitinophagaceae</taxon>
        <taxon>Paraflavisolibacter</taxon>
    </lineage>
</organism>
<accession>A0A9X2Y0N9</accession>
<proteinExistence type="predicted"/>